<gene>
    <name evidence="3" type="ORF">SAMN02745823_03902</name>
</gene>
<accession>A0A1M5ZLT4</accession>
<dbReference type="RefSeq" id="WP_200796658.1">
    <property type="nucleotide sequence ID" value="NZ_FQXV01000035.1"/>
</dbReference>
<reference evidence="3 4" key="1">
    <citation type="submission" date="2016-11" db="EMBL/GenBank/DDBJ databases">
        <authorList>
            <person name="Jaros S."/>
            <person name="Januszkiewicz K."/>
            <person name="Wedrychowicz H."/>
        </authorList>
    </citation>
    <scope>NUCLEOTIDE SEQUENCE [LARGE SCALE GENOMIC DNA]</scope>
    <source>
        <strain evidence="3 4">DSM 10068</strain>
    </source>
</reference>
<dbReference type="EMBL" id="FQXV01000035">
    <property type="protein sequence ID" value="SHI25131.1"/>
    <property type="molecule type" value="Genomic_DNA"/>
</dbReference>
<dbReference type="Pfam" id="PF14410">
    <property type="entry name" value="GH-E"/>
    <property type="match status" value="1"/>
</dbReference>
<feature type="domain" description="Toxin YqcG C-terminal" evidence="2">
    <location>
        <begin position="171"/>
        <end position="243"/>
    </location>
</feature>
<evidence type="ECO:0000256" key="1">
    <source>
        <dbReference type="SAM" id="MobiDB-lite"/>
    </source>
</evidence>
<name>A0A1M5ZLT4_9FIRM</name>
<feature type="region of interest" description="Disordered" evidence="1">
    <location>
        <begin position="228"/>
        <end position="248"/>
    </location>
</feature>
<protein>
    <submittedName>
        <fullName evidence="3">HNH/ENDO VII superfamily nuclease with conserved GHE residues</fullName>
    </submittedName>
</protein>
<feature type="non-terminal residue" evidence="3">
    <location>
        <position position="1"/>
    </location>
</feature>
<proteinExistence type="predicted"/>
<evidence type="ECO:0000313" key="4">
    <source>
        <dbReference type="Proteomes" id="UP000183995"/>
    </source>
</evidence>
<dbReference type="Proteomes" id="UP000183995">
    <property type="component" value="Unassembled WGS sequence"/>
</dbReference>
<dbReference type="InterPro" id="IPR026835">
    <property type="entry name" value="YqcG_C"/>
</dbReference>
<sequence length="248" mass="27419">NTALGGGLGALGGYLGGKAAETAGAYLDQWARVKGGNQLPEYRPRLASNKGEGYNGNWERAYETVKGLEKSAENSAEGAGNDAYNAYLKMLDELEAARKSGMTAREFAMSKGVPSSLTDKEAALLDKYNLRMYTEGAGEYSGKPYSTGRPKYGRTQVDDVWNAHANPETDTVTDPSGATIVWDRTKPRNGQWDMGHIPGQKYSDTHASYMNGELSLDEFLKWYRNPQNYRPELPGTNRSHLYEDNWHT</sequence>
<organism evidence="3 4">
    <name type="scientific">Sporobacter termitidis DSM 10068</name>
    <dbReference type="NCBI Taxonomy" id="1123282"/>
    <lineage>
        <taxon>Bacteria</taxon>
        <taxon>Bacillati</taxon>
        <taxon>Bacillota</taxon>
        <taxon>Clostridia</taxon>
        <taxon>Eubacteriales</taxon>
        <taxon>Oscillospiraceae</taxon>
        <taxon>Sporobacter</taxon>
    </lineage>
</organism>
<dbReference type="AlphaFoldDB" id="A0A1M5ZLT4"/>
<evidence type="ECO:0000313" key="3">
    <source>
        <dbReference type="EMBL" id="SHI25131.1"/>
    </source>
</evidence>
<evidence type="ECO:0000259" key="2">
    <source>
        <dbReference type="Pfam" id="PF14410"/>
    </source>
</evidence>
<keyword evidence="4" id="KW-1185">Reference proteome</keyword>